<keyword evidence="3" id="KW-1185">Reference proteome</keyword>
<feature type="domain" description="Quinate/shikimate 5-dehydrogenase/glutamyl-tRNA reductase" evidence="1">
    <location>
        <begin position="139"/>
        <end position="257"/>
    </location>
</feature>
<proteinExistence type="predicted"/>
<evidence type="ECO:0000259" key="1">
    <source>
        <dbReference type="Pfam" id="PF01488"/>
    </source>
</evidence>
<accession>A0A1G9V176</accession>
<evidence type="ECO:0000313" key="2">
    <source>
        <dbReference type="EMBL" id="SDM65974.1"/>
    </source>
</evidence>
<dbReference type="InterPro" id="IPR006151">
    <property type="entry name" value="Shikm_DH/Glu-tRNA_Rdtase"/>
</dbReference>
<dbReference type="Pfam" id="PF01488">
    <property type="entry name" value="Shikimate_DH"/>
    <property type="match status" value="1"/>
</dbReference>
<evidence type="ECO:0000313" key="3">
    <source>
        <dbReference type="Proteomes" id="UP000214880"/>
    </source>
</evidence>
<dbReference type="OrthoDB" id="9808814at2"/>
<name>A0A1G9V176_9FIRM</name>
<dbReference type="STRING" id="146817.SAMN04488502_106137"/>
<sequence>MERFAFILHPLTAKDFARKFPIAKKCSDGFLEGIMKHIPPIKVSHITGLRSPYAQGEGWFVACPLTSRQMLDLPEQYVLNKIIKAGRMAEKLGAKIVGLGAFSSIVGDAGVTIAKNLNIAVTTGNSYTVATALEGTREAAKVMGVELERANVLILGATGSIGAACAQILAQEIRFLTLAARNEAKLEKIAEQILRTTGLAVRVTANTKAAIKAADIIIAVTSAVDSIIEPEDLKPGAIVCDVSRPRNVSRSVAQMRNDVLVIEGGVVEVPGDISFGLNFGFPEGTAYACMAETMILALEQRYENFTIGRNLTVKQIETITQLAKKHGFKLAGLRSFECALTYEEISSIKNNAMIAMEAKCRSIS</sequence>
<dbReference type="InterPro" id="IPR036291">
    <property type="entry name" value="NAD(P)-bd_dom_sf"/>
</dbReference>
<dbReference type="AlphaFoldDB" id="A0A1G9V176"/>
<gene>
    <name evidence="2" type="ORF">SAMN04488502_106137</name>
</gene>
<organism evidence="2 3">
    <name type="scientific">Dendrosporobacter quercicolus</name>
    <dbReference type="NCBI Taxonomy" id="146817"/>
    <lineage>
        <taxon>Bacteria</taxon>
        <taxon>Bacillati</taxon>
        <taxon>Bacillota</taxon>
        <taxon>Negativicutes</taxon>
        <taxon>Selenomonadales</taxon>
        <taxon>Sporomusaceae</taxon>
        <taxon>Dendrosporobacter</taxon>
    </lineage>
</organism>
<dbReference type="Gene3D" id="3.40.50.720">
    <property type="entry name" value="NAD(P)-binding Rossmann-like Domain"/>
    <property type="match status" value="1"/>
</dbReference>
<dbReference type="RefSeq" id="WP_092073708.1">
    <property type="nucleotide sequence ID" value="NZ_FNHB01000006.1"/>
</dbReference>
<dbReference type="Proteomes" id="UP000214880">
    <property type="component" value="Unassembled WGS sequence"/>
</dbReference>
<dbReference type="SUPFAM" id="SSF51735">
    <property type="entry name" value="NAD(P)-binding Rossmann-fold domains"/>
    <property type="match status" value="1"/>
</dbReference>
<reference evidence="2 3" key="1">
    <citation type="submission" date="2016-10" db="EMBL/GenBank/DDBJ databases">
        <authorList>
            <person name="de Groot N.N."/>
        </authorList>
    </citation>
    <scope>NUCLEOTIDE SEQUENCE [LARGE SCALE GENOMIC DNA]</scope>
    <source>
        <strain evidence="2 3">DSM 1736</strain>
    </source>
</reference>
<dbReference type="EMBL" id="FNHB01000006">
    <property type="protein sequence ID" value="SDM65974.1"/>
    <property type="molecule type" value="Genomic_DNA"/>
</dbReference>
<protein>
    <submittedName>
        <fullName evidence="2">Predicted amino acid dehydrogenase</fullName>
    </submittedName>
</protein>